<feature type="domain" description="Mammalian cell entry C-terminal" evidence="2">
    <location>
        <begin position="130"/>
        <end position="328"/>
    </location>
</feature>
<dbReference type="GO" id="GO:0051701">
    <property type="term" value="P:biological process involved in interaction with host"/>
    <property type="evidence" value="ECO:0007669"/>
    <property type="project" value="TreeGrafter"/>
</dbReference>
<dbReference type="Pfam" id="PF02470">
    <property type="entry name" value="MlaD"/>
    <property type="match status" value="1"/>
</dbReference>
<dbReference type="InterPro" id="IPR052336">
    <property type="entry name" value="MlaD_Phospholipid_Transporter"/>
</dbReference>
<feature type="domain" description="Mce/MlaD" evidence="1">
    <location>
        <begin position="43"/>
        <end position="121"/>
    </location>
</feature>
<dbReference type="OrthoDB" id="338143at2"/>
<evidence type="ECO:0000259" key="2">
    <source>
        <dbReference type="Pfam" id="PF11887"/>
    </source>
</evidence>
<reference evidence="3 4" key="1">
    <citation type="journal article" date="2013" name="Stand. Genomic Sci.">
        <title>Genomic Encyclopedia of Type Strains, Phase I: The one thousand microbial genomes (KMG-I) project.</title>
        <authorList>
            <person name="Kyrpides N.C."/>
            <person name="Woyke T."/>
            <person name="Eisen J.A."/>
            <person name="Garrity G."/>
            <person name="Lilburn T.G."/>
            <person name="Beck B.J."/>
            <person name="Whitman W.B."/>
            <person name="Hugenholtz P."/>
            <person name="Klenk H.P."/>
        </authorList>
    </citation>
    <scope>NUCLEOTIDE SEQUENCE [LARGE SCALE GENOMIC DNA]</scope>
    <source>
        <strain evidence="3 4">DSM 45044</strain>
    </source>
</reference>
<dbReference type="Proteomes" id="UP000321617">
    <property type="component" value="Unassembled WGS sequence"/>
</dbReference>
<dbReference type="PANTHER" id="PTHR33371">
    <property type="entry name" value="INTERMEMBRANE PHOSPHOLIPID TRANSPORT SYSTEM BINDING PROTEIN MLAD-RELATED"/>
    <property type="match status" value="1"/>
</dbReference>
<name>A0A562V3D5_9ACTN</name>
<dbReference type="EMBL" id="VLLL01000006">
    <property type="protein sequence ID" value="TWJ12332.1"/>
    <property type="molecule type" value="Genomic_DNA"/>
</dbReference>
<evidence type="ECO:0000313" key="4">
    <source>
        <dbReference type="Proteomes" id="UP000321617"/>
    </source>
</evidence>
<protein>
    <submittedName>
        <fullName evidence="3">Phospholipid/cholesterol/gamma-HCH transport system substrate-binding protein</fullName>
    </submittedName>
</protein>
<dbReference type="GO" id="GO:0005576">
    <property type="term" value="C:extracellular region"/>
    <property type="evidence" value="ECO:0007669"/>
    <property type="project" value="TreeGrafter"/>
</dbReference>
<proteinExistence type="predicted"/>
<dbReference type="Pfam" id="PF11887">
    <property type="entry name" value="Mce4_CUP1"/>
    <property type="match status" value="1"/>
</dbReference>
<dbReference type="InterPro" id="IPR005693">
    <property type="entry name" value="Mce"/>
</dbReference>
<dbReference type="PANTHER" id="PTHR33371:SF17">
    <property type="entry name" value="MCE-FAMILY PROTEIN MCE1B"/>
    <property type="match status" value="1"/>
</dbReference>
<dbReference type="InterPro" id="IPR003399">
    <property type="entry name" value="Mce/MlaD"/>
</dbReference>
<evidence type="ECO:0000259" key="1">
    <source>
        <dbReference type="Pfam" id="PF02470"/>
    </source>
</evidence>
<evidence type="ECO:0000313" key="3">
    <source>
        <dbReference type="EMBL" id="TWJ12332.1"/>
    </source>
</evidence>
<dbReference type="AlphaFoldDB" id="A0A562V3D5"/>
<keyword evidence="4" id="KW-1185">Reference proteome</keyword>
<dbReference type="InterPro" id="IPR024516">
    <property type="entry name" value="Mce_C"/>
</dbReference>
<accession>A0A562V3D5</accession>
<sequence length="352" mass="36722">MARRSGGPGTVGSGVRLGIFALVTTLALVLLTDALGGVRLSGGPGYTALFTDATGLLPGDEVRIAGVKVGEVDDIRLRQDAGAPPVAEVSFSLEDDRPLPSDVHATIRYRNLVGQRYVALTRSSADSTGATLSPGDTIGLERTSPALDLTLLLNGFKPLFAALSPEEVNELSYEIIQVLQGEGSTIEGILSHTASLTSTLAAHDDTIGAVIDNLNEVLATVASREDALDTSIVRLQDFISGLSADRDALGEAVVSMSELTGQTADLVAEARPPLAADVSALETLATTLNANAETLETTLARLPVTYTELTTTGSYGSWFNFFLCDMDGQVSVGGLSANPVGFHSPFARCQED</sequence>
<organism evidence="3 4">
    <name type="scientific">Stackebrandtia albiflava</name>
    <dbReference type="NCBI Taxonomy" id="406432"/>
    <lineage>
        <taxon>Bacteria</taxon>
        <taxon>Bacillati</taxon>
        <taxon>Actinomycetota</taxon>
        <taxon>Actinomycetes</taxon>
        <taxon>Glycomycetales</taxon>
        <taxon>Glycomycetaceae</taxon>
        <taxon>Stackebrandtia</taxon>
    </lineage>
</organism>
<dbReference type="NCBIfam" id="TIGR00996">
    <property type="entry name" value="Mtu_fam_mce"/>
    <property type="match status" value="1"/>
</dbReference>
<gene>
    <name evidence="3" type="ORF">LX16_3088</name>
</gene>
<comment type="caution">
    <text evidence="3">The sequence shown here is derived from an EMBL/GenBank/DDBJ whole genome shotgun (WGS) entry which is preliminary data.</text>
</comment>